<dbReference type="SUPFAM" id="SSF56112">
    <property type="entry name" value="Protein kinase-like (PK-like)"/>
    <property type="match status" value="1"/>
</dbReference>
<keyword evidence="1" id="KW-0175">Coiled coil</keyword>
<dbReference type="InterPro" id="IPR036537">
    <property type="entry name" value="Adaptor_Cbl_N_dom_sf"/>
</dbReference>
<dbReference type="GO" id="GO:0007166">
    <property type="term" value="P:cell surface receptor signaling pathway"/>
    <property type="evidence" value="ECO:0007669"/>
    <property type="project" value="InterPro"/>
</dbReference>
<comment type="caution">
    <text evidence="3">The sequence shown here is derived from an EMBL/GenBank/DDBJ whole genome shotgun (WGS) entry which is preliminary data.</text>
</comment>
<dbReference type="OrthoDB" id="2314769at2759"/>
<dbReference type="SMART" id="SM00220">
    <property type="entry name" value="S_TKc"/>
    <property type="match status" value="1"/>
</dbReference>
<dbReference type="PANTHER" id="PTHR23257">
    <property type="entry name" value="SERINE-THREONINE PROTEIN KINASE"/>
    <property type="match status" value="1"/>
</dbReference>
<dbReference type="GO" id="GO:0005737">
    <property type="term" value="C:cytoplasm"/>
    <property type="evidence" value="ECO:0007669"/>
    <property type="project" value="TreeGrafter"/>
</dbReference>
<name>A0A397TWH9_9GLOM</name>
<dbReference type="CDD" id="cd21037">
    <property type="entry name" value="MLKL_NTD"/>
    <property type="match status" value="1"/>
</dbReference>
<evidence type="ECO:0000313" key="4">
    <source>
        <dbReference type="Proteomes" id="UP000266673"/>
    </source>
</evidence>
<dbReference type="Gene3D" id="1.10.510.10">
    <property type="entry name" value="Transferase(Phosphotransferase) domain 1"/>
    <property type="match status" value="1"/>
</dbReference>
<dbReference type="STRING" id="44941.A0A397TWH9"/>
<dbReference type="AlphaFoldDB" id="A0A397TWH9"/>
<sequence length="399" mass="46556">MSEEISNSGSEVLAQYIPLAKSAKCLIQDISTVYENAECNKEICLVIMDRVKIAECAMDIKMRNKKENESTFRKREYFLAFKSFENLLTNIKDYVTKVSTFKGYKKYLNKTEVKNRYEKLTEEYNTCMKDLNFTMAIINENDRNSDVQNVDKALTDVEKTLKEMDKDNIDELIQKIDILKSENSEVHVQRINSSELSEPVGSTKGTRGSRSHILKRFYKEIDAVACKPINNITEHIERELSVLGKLNQSQYILNFYGLSNINGTEYMIFEWDEYGTLKEVYNGFDIPWNRKVQFIRDICRGLVFLRRANMFHHDVRCESVFVTQNLNSKLGNFKLARQADGKSTFIGDLVIDVIRWMAPEQIKKYSHSTADLYTSKCEVFRGSLQNFRCERYSRSCFKR</sequence>
<proteinExistence type="predicted"/>
<keyword evidence="4" id="KW-1185">Reference proteome</keyword>
<gene>
    <name evidence="3" type="ORF">C2G38_1112274</name>
</gene>
<organism evidence="3 4">
    <name type="scientific">Gigaspora rosea</name>
    <dbReference type="NCBI Taxonomy" id="44941"/>
    <lineage>
        <taxon>Eukaryota</taxon>
        <taxon>Fungi</taxon>
        <taxon>Fungi incertae sedis</taxon>
        <taxon>Mucoromycota</taxon>
        <taxon>Glomeromycotina</taxon>
        <taxon>Glomeromycetes</taxon>
        <taxon>Diversisporales</taxon>
        <taxon>Gigasporaceae</taxon>
        <taxon>Gigaspora</taxon>
    </lineage>
</organism>
<evidence type="ECO:0000313" key="3">
    <source>
        <dbReference type="EMBL" id="RIB00749.1"/>
    </source>
</evidence>
<dbReference type="InterPro" id="IPR059179">
    <property type="entry name" value="MLKL-like_MCAfunc"/>
</dbReference>
<evidence type="ECO:0000259" key="2">
    <source>
        <dbReference type="PROSITE" id="PS50011"/>
    </source>
</evidence>
<dbReference type="PANTHER" id="PTHR23257:SF963">
    <property type="entry name" value="AT08303P"/>
    <property type="match status" value="1"/>
</dbReference>
<reference evidence="3 4" key="1">
    <citation type="submission" date="2018-06" db="EMBL/GenBank/DDBJ databases">
        <title>Comparative genomics reveals the genomic features of Rhizophagus irregularis, R. cerebriforme, R. diaphanum and Gigaspora rosea, and their symbiotic lifestyle signature.</title>
        <authorList>
            <person name="Morin E."/>
            <person name="San Clemente H."/>
            <person name="Chen E.C.H."/>
            <person name="De La Providencia I."/>
            <person name="Hainaut M."/>
            <person name="Kuo A."/>
            <person name="Kohler A."/>
            <person name="Murat C."/>
            <person name="Tang N."/>
            <person name="Roy S."/>
            <person name="Loubradou J."/>
            <person name="Henrissat B."/>
            <person name="Grigoriev I.V."/>
            <person name="Corradi N."/>
            <person name="Roux C."/>
            <person name="Martin F.M."/>
        </authorList>
    </citation>
    <scope>NUCLEOTIDE SEQUENCE [LARGE SCALE GENOMIC DNA]</scope>
    <source>
        <strain evidence="3 4">DAOM 194757</strain>
    </source>
</reference>
<dbReference type="Pfam" id="PF07714">
    <property type="entry name" value="PK_Tyr_Ser-Thr"/>
    <property type="match status" value="1"/>
</dbReference>
<keyword evidence="3" id="KW-0808">Transferase</keyword>
<dbReference type="EMBL" id="QKWP01003671">
    <property type="protein sequence ID" value="RIB00749.1"/>
    <property type="molecule type" value="Genomic_DNA"/>
</dbReference>
<dbReference type="GO" id="GO:0005524">
    <property type="term" value="F:ATP binding"/>
    <property type="evidence" value="ECO:0007669"/>
    <property type="project" value="InterPro"/>
</dbReference>
<protein>
    <submittedName>
        <fullName evidence="3">Kinase-like domain-containing protein</fullName>
    </submittedName>
</protein>
<feature type="coiled-coil region" evidence="1">
    <location>
        <begin position="110"/>
        <end position="189"/>
    </location>
</feature>
<keyword evidence="3" id="KW-0418">Kinase</keyword>
<dbReference type="Gene3D" id="1.20.930.20">
    <property type="entry name" value="Adaptor protein Cbl, N-terminal domain"/>
    <property type="match status" value="1"/>
</dbReference>
<dbReference type="InterPro" id="IPR011009">
    <property type="entry name" value="Kinase-like_dom_sf"/>
</dbReference>
<dbReference type="PROSITE" id="PS50011">
    <property type="entry name" value="PROTEIN_KINASE_DOM"/>
    <property type="match status" value="1"/>
</dbReference>
<feature type="domain" description="Protein kinase" evidence="2">
    <location>
        <begin position="196"/>
        <end position="399"/>
    </location>
</feature>
<dbReference type="InterPro" id="IPR000719">
    <property type="entry name" value="Prot_kinase_dom"/>
</dbReference>
<dbReference type="Proteomes" id="UP000266673">
    <property type="component" value="Unassembled WGS sequence"/>
</dbReference>
<accession>A0A397TWH9</accession>
<dbReference type="GO" id="GO:0004672">
    <property type="term" value="F:protein kinase activity"/>
    <property type="evidence" value="ECO:0007669"/>
    <property type="project" value="InterPro"/>
</dbReference>
<dbReference type="InterPro" id="IPR050167">
    <property type="entry name" value="Ser_Thr_protein_kinase"/>
</dbReference>
<evidence type="ECO:0000256" key="1">
    <source>
        <dbReference type="SAM" id="Coils"/>
    </source>
</evidence>
<dbReference type="InterPro" id="IPR001245">
    <property type="entry name" value="Ser-Thr/Tyr_kinase_cat_dom"/>
</dbReference>